<keyword evidence="3" id="KW-1185">Reference proteome</keyword>
<evidence type="ECO:0000313" key="3">
    <source>
        <dbReference type="Proteomes" id="UP000296352"/>
    </source>
</evidence>
<feature type="signal peptide" evidence="1">
    <location>
        <begin position="1"/>
        <end position="29"/>
    </location>
</feature>
<dbReference type="InterPro" id="IPR018114">
    <property type="entry name" value="TRYPSIN_HIS"/>
</dbReference>
<dbReference type="SUPFAM" id="SSF50494">
    <property type="entry name" value="Trypsin-like serine proteases"/>
    <property type="match status" value="1"/>
</dbReference>
<dbReference type="AlphaFoldDB" id="A0A4P7QGX4"/>
<dbReference type="Proteomes" id="UP000296352">
    <property type="component" value="Chromosome"/>
</dbReference>
<evidence type="ECO:0008006" key="4">
    <source>
        <dbReference type="Google" id="ProtNLM"/>
    </source>
</evidence>
<reference evidence="2 3" key="1">
    <citation type="submission" date="2019-04" db="EMBL/GenBank/DDBJ databases">
        <title>Corynebacterium endometrii sp. nov., isolated from the uterus of a cow with endometritis.</title>
        <authorList>
            <person name="Ballas P."/>
            <person name="Ruckert C."/>
            <person name="Wagener K."/>
            <person name="Drillich M."/>
            <person name="Kaempfer P."/>
            <person name="Busse H.-J."/>
            <person name="Ehling-Schulz M."/>
        </authorList>
    </citation>
    <scope>NUCLEOTIDE SEQUENCE [LARGE SCALE GENOMIC DNA]</scope>
    <source>
        <strain evidence="2 3">LMM-1653</strain>
    </source>
</reference>
<evidence type="ECO:0000313" key="2">
    <source>
        <dbReference type="EMBL" id="QCB27917.1"/>
    </source>
</evidence>
<dbReference type="GO" id="GO:0004252">
    <property type="term" value="F:serine-type endopeptidase activity"/>
    <property type="evidence" value="ECO:0007669"/>
    <property type="project" value="InterPro"/>
</dbReference>
<dbReference type="GO" id="GO:0006508">
    <property type="term" value="P:proteolysis"/>
    <property type="evidence" value="ECO:0007669"/>
    <property type="project" value="InterPro"/>
</dbReference>
<dbReference type="EMBL" id="CP039247">
    <property type="protein sequence ID" value="QCB27917.1"/>
    <property type="molecule type" value="Genomic_DNA"/>
</dbReference>
<organism evidence="2 3">
    <name type="scientific">Corynebacterium endometrii</name>
    <dbReference type="NCBI Taxonomy" id="2488819"/>
    <lineage>
        <taxon>Bacteria</taxon>
        <taxon>Bacillati</taxon>
        <taxon>Actinomycetota</taxon>
        <taxon>Actinomycetes</taxon>
        <taxon>Mycobacteriales</taxon>
        <taxon>Corynebacteriaceae</taxon>
        <taxon>Corynebacterium</taxon>
    </lineage>
</organism>
<evidence type="ECO:0000256" key="1">
    <source>
        <dbReference type="SAM" id="SignalP"/>
    </source>
</evidence>
<proteinExistence type="predicted"/>
<dbReference type="Gene3D" id="2.40.10.10">
    <property type="entry name" value="Trypsin-like serine proteases"/>
    <property type="match status" value="2"/>
</dbReference>
<gene>
    <name evidence="2" type="ORF">CENDO_03100</name>
</gene>
<name>A0A4P7QGX4_9CORY</name>
<dbReference type="InterPro" id="IPR009003">
    <property type="entry name" value="Peptidase_S1_PA"/>
</dbReference>
<accession>A0A4P7QGX4</accession>
<dbReference type="OrthoDB" id="4536940at2"/>
<dbReference type="RefSeq" id="WP_136140722.1">
    <property type="nucleotide sequence ID" value="NZ_CP039247.1"/>
</dbReference>
<keyword evidence="1" id="KW-0732">Signal</keyword>
<dbReference type="InterPro" id="IPR043504">
    <property type="entry name" value="Peptidase_S1_PA_chymotrypsin"/>
</dbReference>
<dbReference type="KEGG" id="cee:CENDO_03100"/>
<dbReference type="CDD" id="cd21112">
    <property type="entry name" value="alphaLP-like"/>
    <property type="match status" value="1"/>
</dbReference>
<dbReference type="PROSITE" id="PS00134">
    <property type="entry name" value="TRYPSIN_HIS"/>
    <property type="match status" value="1"/>
</dbReference>
<sequence precursor="true">MLRFSHLKKVLVGSAFAGAFLFAAPAASAQDLPDFSLDSAQIVDQVRGELSRFGIETAPVDEQVTDAVDAAADQLNQHVSRAAKAAAQAVPEAAPLIEQATQATQHYADMPATNPNPLGIEDELEQATQPEFKPQVSDPNYVWKNDLFSKVMAAKPTADYVLHRVPGSYFDAPRMPKESNQALAQGKSLYGPGTPIYVGGDTMCTLTVAGYDAQGHKVGITAGHCGDVGESVASADSWQVGDTGTVVHKDEALDYSVIELGSDAEVSRTYNGVTAYRFGGDVNPGDIMCKRGVASGTTCGMTFLVTDQLQFNQVCAMVGDSGAPVFNRGRVVGVISAGLTAGGNTLPCVTPLQGGIHVPTVTSDADAIKASMDRRGGVGAGFYLPKD</sequence>
<protein>
    <recommendedName>
        <fullName evidence="4">Trypsin</fullName>
    </recommendedName>
</protein>
<feature type="chain" id="PRO_5020189407" description="Trypsin" evidence="1">
    <location>
        <begin position="30"/>
        <end position="387"/>
    </location>
</feature>